<organism evidence="1 2">
    <name type="scientific">Mycobacterium tuberculosis</name>
    <dbReference type="NCBI Taxonomy" id="1773"/>
    <lineage>
        <taxon>Bacteria</taxon>
        <taxon>Bacillati</taxon>
        <taxon>Actinomycetota</taxon>
        <taxon>Actinomycetes</taxon>
        <taxon>Mycobacteriales</taxon>
        <taxon>Mycobacteriaceae</taxon>
        <taxon>Mycobacterium</taxon>
        <taxon>Mycobacterium tuberculosis complex</taxon>
    </lineage>
</organism>
<evidence type="ECO:0000313" key="2">
    <source>
        <dbReference type="Proteomes" id="UP000039217"/>
    </source>
</evidence>
<gene>
    <name evidence="1" type="ORF">ERS007661_02954</name>
</gene>
<dbReference type="Proteomes" id="UP000039217">
    <property type="component" value="Unassembled WGS sequence"/>
</dbReference>
<proteinExistence type="predicted"/>
<protein>
    <submittedName>
        <fullName evidence="1">Uncharacterized protein</fullName>
    </submittedName>
</protein>
<dbReference type="EMBL" id="CQQC01001167">
    <property type="protein sequence ID" value="CNV70353.1"/>
    <property type="molecule type" value="Genomic_DNA"/>
</dbReference>
<sequence length="258" mass="28594">MQEEPRIGPHQTVRTGEIGFRPTTHASRLPLPVGGHDLIDLVDRQRQRQNALSFAARFDRCHQPRGRHAELRLIRLEVGNPGKVDGVGAQRFKVGVTQIGFAIRPGQNVGTEVGVLAQGIDDIAPGVQQYRVVVIEPGDDFPEIAVELRVGGRPCTAVAGIVQPHRILVRREWCSVVRLKIPLGRRSRQQRGDVEFIAGRAFDGCDEFVVVVVDDRLLLGGADRGVSQLVKAGREPHDGIDNRESTFVNDQRIRQVRK</sequence>
<name>A0A655FFR6_MYCTX</name>
<dbReference type="AlphaFoldDB" id="A0A655FFR6"/>
<accession>A0A655FFR6</accession>
<evidence type="ECO:0000313" key="1">
    <source>
        <dbReference type="EMBL" id="CNV70353.1"/>
    </source>
</evidence>
<reference evidence="1 2" key="1">
    <citation type="submission" date="2015-03" db="EMBL/GenBank/DDBJ databases">
        <authorList>
            <consortium name="Pathogen Informatics"/>
        </authorList>
    </citation>
    <scope>NUCLEOTIDE SEQUENCE [LARGE SCALE GENOMIC DNA]</scope>
    <source>
        <strain evidence="1 2">D00501624</strain>
    </source>
</reference>